<organism evidence="4 16">
    <name type="scientific">Mycobacterium tuberculosis</name>
    <dbReference type="NCBI Taxonomy" id="1773"/>
    <lineage>
        <taxon>Bacteria</taxon>
        <taxon>Bacillati</taxon>
        <taxon>Actinomycetota</taxon>
        <taxon>Actinomycetes</taxon>
        <taxon>Mycobacteriales</taxon>
        <taxon>Mycobacteriaceae</taxon>
        <taxon>Mycobacterium</taxon>
        <taxon>Mycobacterium tuberculosis complex</taxon>
    </lineage>
</organism>
<dbReference type="AlphaFoldDB" id="A0A655A7E9"/>
<accession>A0A655A7E9</accession>
<proteinExistence type="predicted"/>
<evidence type="ECO:0000313" key="10">
    <source>
        <dbReference type="Proteomes" id="UP000039217"/>
    </source>
</evidence>
<dbReference type="EMBL" id="CFOE01000460">
    <property type="protein sequence ID" value="CFE41653.1"/>
    <property type="molecule type" value="Genomic_DNA"/>
</dbReference>
<evidence type="ECO:0000313" key="3">
    <source>
        <dbReference type="EMBL" id="CFS03478.1"/>
    </source>
</evidence>
<protein>
    <submittedName>
        <fullName evidence="4">Uncharacterized protein</fullName>
    </submittedName>
</protein>
<evidence type="ECO:0000313" key="12">
    <source>
        <dbReference type="Proteomes" id="UP000045842"/>
    </source>
</evidence>
<dbReference type="EMBL" id="CQQC01001662">
    <property type="protein sequence ID" value="CNW14636.1"/>
    <property type="molecule type" value="Genomic_DNA"/>
</dbReference>
<dbReference type="Proteomes" id="UP000039217">
    <property type="component" value="Unassembled WGS sequence"/>
</dbReference>
<dbReference type="EMBL" id="CNFT01000786">
    <property type="protein sequence ID" value="CKS33542.1"/>
    <property type="molecule type" value="Genomic_DNA"/>
</dbReference>
<evidence type="ECO:0000313" key="15">
    <source>
        <dbReference type="Proteomes" id="UP000048600"/>
    </source>
</evidence>
<dbReference type="Proteomes" id="UP000044938">
    <property type="component" value="Unassembled WGS sequence"/>
</dbReference>
<dbReference type="EMBL" id="CNFU01000643">
    <property type="protein sequence ID" value="CKS25078.1"/>
    <property type="molecule type" value="Genomic_DNA"/>
</dbReference>
<feature type="compositionally biased region" description="Basic and acidic residues" evidence="1">
    <location>
        <begin position="9"/>
        <end position="22"/>
    </location>
</feature>
<name>A0A655A7E9_MYCTX</name>
<evidence type="ECO:0000313" key="6">
    <source>
        <dbReference type="EMBL" id="CNW14636.1"/>
    </source>
</evidence>
<dbReference type="Proteomes" id="UP000046680">
    <property type="component" value="Unassembled WGS sequence"/>
</dbReference>
<evidence type="ECO:0000313" key="14">
    <source>
        <dbReference type="Proteomes" id="UP000048289"/>
    </source>
</evidence>
<feature type="region of interest" description="Disordered" evidence="1">
    <location>
        <begin position="1"/>
        <end position="98"/>
    </location>
</feature>
<evidence type="ECO:0000313" key="2">
    <source>
        <dbReference type="EMBL" id="CFE41653.1"/>
    </source>
</evidence>
<evidence type="ECO:0000256" key="1">
    <source>
        <dbReference type="SAM" id="MobiDB-lite"/>
    </source>
</evidence>
<gene>
    <name evidence="3" type="ORF">ERS007657_03688</name>
    <name evidence="6" type="ORF">ERS007661_03590</name>
    <name evidence="7" type="ORF">ERS007679_02548</name>
    <name evidence="2" type="ORF">ERS007681_03004</name>
    <name evidence="9" type="ORF">ERS007720_03248</name>
    <name evidence="8" type="ORF">ERS007741_01302</name>
    <name evidence="5" type="ORF">ERS027659_02956</name>
    <name evidence="4" type="ORF">ERS027661_02811</name>
</gene>
<dbReference type="EMBL" id="CSAJ01000501">
    <property type="protein sequence ID" value="COW77268.1"/>
    <property type="molecule type" value="Genomic_DNA"/>
</dbReference>
<dbReference type="Proteomes" id="UP000049023">
    <property type="component" value="Unassembled WGS sequence"/>
</dbReference>
<sequence length="98" mass="10668">MCQQSGKQRRGDGHQDGSRLADADQLAAVGPQGPTQYVVADDRAGEKSESVSQPEIGRDQLGITGNMRRQQRAEDLDAGDDHDDRDWCPRLLAGVEHA</sequence>
<evidence type="ECO:0000313" key="17">
    <source>
        <dbReference type="Proteomes" id="UP000050164"/>
    </source>
</evidence>
<evidence type="ECO:0000313" key="16">
    <source>
        <dbReference type="Proteomes" id="UP000049023"/>
    </source>
</evidence>
<evidence type="ECO:0000313" key="4">
    <source>
        <dbReference type="EMBL" id="CKS25078.1"/>
    </source>
</evidence>
<evidence type="ECO:0000313" key="9">
    <source>
        <dbReference type="EMBL" id="COW77268.1"/>
    </source>
</evidence>
<evidence type="ECO:0000313" key="13">
    <source>
        <dbReference type="Proteomes" id="UP000046680"/>
    </source>
</evidence>
<dbReference type="EMBL" id="CHKL01000108">
    <property type="protein sequence ID" value="COW04527.1"/>
    <property type="molecule type" value="Genomic_DNA"/>
</dbReference>
<evidence type="ECO:0000313" key="8">
    <source>
        <dbReference type="EMBL" id="COW04527.1"/>
    </source>
</evidence>
<dbReference type="EMBL" id="CGCX01001919">
    <property type="protein sequence ID" value="CFS03478.1"/>
    <property type="molecule type" value="Genomic_DNA"/>
</dbReference>
<evidence type="ECO:0000313" key="11">
    <source>
        <dbReference type="Proteomes" id="UP000044938"/>
    </source>
</evidence>
<evidence type="ECO:0000313" key="5">
    <source>
        <dbReference type="EMBL" id="CKS33542.1"/>
    </source>
</evidence>
<dbReference type="Proteomes" id="UP000048600">
    <property type="component" value="Unassembled WGS sequence"/>
</dbReference>
<dbReference type="Proteomes" id="UP000050164">
    <property type="component" value="Unassembled WGS sequence"/>
</dbReference>
<reference evidence="10 11" key="1">
    <citation type="submission" date="2015-03" db="EMBL/GenBank/DDBJ databases">
        <authorList>
            <consortium name="Pathogen Informatics"/>
        </authorList>
    </citation>
    <scope>NUCLEOTIDE SEQUENCE [LARGE SCALE GENOMIC DNA]</scope>
    <source>
        <strain evidence="5 17">Bir 185</strain>
        <strain evidence="4 16">Bir 187</strain>
        <strain evidence="3 13">C09601061</strain>
        <strain evidence="6 10">D00501624</strain>
        <strain evidence="7 12">G09801536</strain>
        <strain evidence="2 14">G09901357</strain>
        <strain evidence="9 11">M09401471</strain>
        <strain evidence="8 15">P00601463</strain>
    </source>
</reference>
<evidence type="ECO:0000313" key="7">
    <source>
        <dbReference type="EMBL" id="COV83563.1"/>
    </source>
</evidence>
<dbReference type="Proteomes" id="UP000045842">
    <property type="component" value="Unassembled WGS sequence"/>
</dbReference>
<dbReference type="Proteomes" id="UP000048289">
    <property type="component" value="Unassembled WGS sequence"/>
</dbReference>
<feature type="compositionally biased region" description="Basic and acidic residues" evidence="1">
    <location>
        <begin position="40"/>
        <end position="49"/>
    </location>
</feature>
<dbReference type="EMBL" id="CSAD01000361">
    <property type="protein sequence ID" value="COV83563.1"/>
    <property type="molecule type" value="Genomic_DNA"/>
</dbReference>